<dbReference type="Gene3D" id="1.25.40.20">
    <property type="entry name" value="Ankyrin repeat-containing domain"/>
    <property type="match status" value="1"/>
</dbReference>
<sequence length="1053" mass="118903">MNGEISHAAKESEVPKGLRRYEDDWKKSQRARDFAPALDSKVFELFHVLTQSLKSALDAESPPRVDRAVSDITEFLRDAKERNKIDSCIRWLILLRAAGYAPNDREPDQDGDDADSSSNVHGQSRQGNERKAIVTIVGITADMEGYLCFETPQAAMPSPIRNGNTLFKGSCKDPATHWKYSKKKSTPFHEAVSNGNHEIVRRVIQSLERYCEQQVIVTKDNRRPLFQSANSKEELLVHVLRQQDPSTKRTALQEAAGDQQVNLEILKELLRYPGIADPPDSTFKDALEDGIEIVVQTFLENDTFSDRLVTSENLIRAMELQHEVFRKFVAEFPDSVSQKALVPQTEKPKDDGKGYGYYPLWYNNKMWEKSRWVDRNNSSPEIRTELVTATIRGIHKMQRLSETLEQSAVYELCFDISQFDSKLYRVRHFALSLISHRENEGLLSYEPIIEYARFPPLDLHPDDKDNFGMPPREEHTEVFDILKWLRRTKKVSSIIELKVPDMLVNPHNELTIARYVKKFGVEILDWRFLDLSLSVFPKEVKSKIRGIHLYSSGKRAAISHWLGNDDGEGLRSLRNLSWVRIHVIRDLMSAKDCKRACRDISDGLDKLKEDWAKGHGVASRELMATVNSQPWNPTQETSVDFEEIAQRVFPKLARFISSYRAYANSVLQNNGKGSESFRPIRVAILDNGILSMLPVSNDTPVRVRARPPKRGRKSRGQTTHSEKVRRIDANTRAKPKKFGFRGRTKPDEAFHDTGASTTDEDEDEDDGDDDEDEDGHTDSNDARFSKGPRTLWSRVKEGRSFVDDDNQVSPWLFASDPHGTQMANLICDIDPLCELYVAKVTDGYHYGITPHRVARVDIISMSFTMFEELNTLHASIKSANSDDIIMMCSSHDQGANISDSWPAGYSETITIAACDKYGKLPRNLDESKANYAYKIHGLDVPAGAVPFLASANSVSGSSAATAIASGLSSLILSCVRLTNPPPGATTGDRGKSRQTLVREYFKDMVSPVAEKYLPLEKFGNLDAKVKEGEVINAEQILRSSFAGAYERDRRVAH</sequence>
<protein>
    <recommendedName>
        <fullName evidence="2">Peptidase S8/S53 domain-containing protein</fullName>
    </recommendedName>
</protein>
<feature type="compositionally biased region" description="Polar residues" evidence="1">
    <location>
        <begin position="116"/>
        <end position="126"/>
    </location>
</feature>
<dbReference type="GO" id="GO:0004252">
    <property type="term" value="F:serine-type endopeptidase activity"/>
    <property type="evidence" value="ECO:0007669"/>
    <property type="project" value="InterPro"/>
</dbReference>
<keyword evidence="4" id="KW-1185">Reference proteome</keyword>
<dbReference type="InterPro" id="IPR000209">
    <property type="entry name" value="Peptidase_S8/S53_dom"/>
</dbReference>
<reference evidence="3" key="1">
    <citation type="journal article" date="2023" name="Mol. Phylogenet. Evol.">
        <title>Genome-scale phylogeny and comparative genomics of the fungal order Sordariales.</title>
        <authorList>
            <person name="Hensen N."/>
            <person name="Bonometti L."/>
            <person name="Westerberg I."/>
            <person name="Brannstrom I.O."/>
            <person name="Guillou S."/>
            <person name="Cros-Aarteil S."/>
            <person name="Calhoun S."/>
            <person name="Haridas S."/>
            <person name="Kuo A."/>
            <person name="Mondo S."/>
            <person name="Pangilinan J."/>
            <person name="Riley R."/>
            <person name="LaButti K."/>
            <person name="Andreopoulos B."/>
            <person name="Lipzen A."/>
            <person name="Chen C."/>
            <person name="Yan M."/>
            <person name="Daum C."/>
            <person name="Ng V."/>
            <person name="Clum A."/>
            <person name="Steindorff A."/>
            <person name="Ohm R.A."/>
            <person name="Martin F."/>
            <person name="Silar P."/>
            <person name="Natvig D.O."/>
            <person name="Lalanne C."/>
            <person name="Gautier V."/>
            <person name="Ament-Velasquez S.L."/>
            <person name="Kruys A."/>
            <person name="Hutchinson M.I."/>
            <person name="Powell A.J."/>
            <person name="Barry K."/>
            <person name="Miller A.N."/>
            <person name="Grigoriev I.V."/>
            <person name="Debuchy R."/>
            <person name="Gladieux P."/>
            <person name="Hiltunen Thoren M."/>
            <person name="Johannesson H."/>
        </authorList>
    </citation>
    <scope>NUCLEOTIDE SEQUENCE</scope>
    <source>
        <strain evidence="3">CBS 359.72</strain>
    </source>
</reference>
<feature type="domain" description="Peptidase S8/S53" evidence="2">
    <location>
        <begin position="835"/>
        <end position="973"/>
    </location>
</feature>
<comment type="caution">
    <text evidence="3">The sequence shown here is derived from an EMBL/GenBank/DDBJ whole genome shotgun (WGS) entry which is preliminary data.</text>
</comment>
<dbReference type="SUPFAM" id="SSF52743">
    <property type="entry name" value="Subtilisin-like"/>
    <property type="match status" value="1"/>
</dbReference>
<reference evidence="3" key="2">
    <citation type="submission" date="2023-05" db="EMBL/GenBank/DDBJ databases">
        <authorList>
            <consortium name="Lawrence Berkeley National Laboratory"/>
            <person name="Steindorff A."/>
            <person name="Hensen N."/>
            <person name="Bonometti L."/>
            <person name="Westerberg I."/>
            <person name="Brannstrom I.O."/>
            <person name="Guillou S."/>
            <person name="Cros-Aarteil S."/>
            <person name="Calhoun S."/>
            <person name="Haridas S."/>
            <person name="Kuo A."/>
            <person name="Mondo S."/>
            <person name="Pangilinan J."/>
            <person name="Riley R."/>
            <person name="Labutti K."/>
            <person name="Andreopoulos B."/>
            <person name="Lipzen A."/>
            <person name="Chen C."/>
            <person name="Yanf M."/>
            <person name="Daum C."/>
            <person name="Ng V."/>
            <person name="Clum A."/>
            <person name="Ohm R."/>
            <person name="Martin F."/>
            <person name="Silar P."/>
            <person name="Natvig D."/>
            <person name="Lalanne C."/>
            <person name="Gautier V."/>
            <person name="Ament-Velasquez S.L."/>
            <person name="Kruys A."/>
            <person name="Hutchinson M.I."/>
            <person name="Powell A.J."/>
            <person name="Barry K."/>
            <person name="Miller A.N."/>
            <person name="Grigoriev I.V."/>
            <person name="Debuchy R."/>
            <person name="Gladieux P."/>
            <person name="Thoren M.H."/>
            <person name="Johannesson H."/>
        </authorList>
    </citation>
    <scope>NUCLEOTIDE SEQUENCE</scope>
    <source>
        <strain evidence="3">CBS 359.72</strain>
    </source>
</reference>
<accession>A0AAN7CL60</accession>
<feature type="compositionally biased region" description="Basic residues" evidence="1">
    <location>
        <begin position="733"/>
        <end position="743"/>
    </location>
</feature>
<gene>
    <name evidence="3" type="ORF">C7999DRAFT_35493</name>
</gene>
<feature type="compositionally biased region" description="Basic and acidic residues" evidence="1">
    <location>
        <begin position="720"/>
        <end position="731"/>
    </location>
</feature>
<name>A0AAN7CL60_9PEZI</name>
<evidence type="ECO:0000256" key="1">
    <source>
        <dbReference type="SAM" id="MobiDB-lite"/>
    </source>
</evidence>
<dbReference type="Pfam" id="PF00082">
    <property type="entry name" value="Peptidase_S8"/>
    <property type="match status" value="1"/>
</dbReference>
<dbReference type="AlphaFoldDB" id="A0AAN7CL60"/>
<dbReference type="InterPro" id="IPR036852">
    <property type="entry name" value="Peptidase_S8/S53_dom_sf"/>
</dbReference>
<evidence type="ECO:0000313" key="3">
    <source>
        <dbReference type="EMBL" id="KAK4244138.1"/>
    </source>
</evidence>
<dbReference type="GO" id="GO:0006508">
    <property type="term" value="P:proteolysis"/>
    <property type="evidence" value="ECO:0007669"/>
    <property type="project" value="InterPro"/>
</dbReference>
<feature type="region of interest" description="Disordered" evidence="1">
    <location>
        <begin position="103"/>
        <end position="127"/>
    </location>
</feature>
<dbReference type="Proteomes" id="UP001303647">
    <property type="component" value="Unassembled WGS sequence"/>
</dbReference>
<dbReference type="InterPro" id="IPR036770">
    <property type="entry name" value="Ankyrin_rpt-contain_sf"/>
</dbReference>
<evidence type="ECO:0000313" key="4">
    <source>
        <dbReference type="Proteomes" id="UP001303647"/>
    </source>
</evidence>
<dbReference type="EMBL" id="MU857755">
    <property type="protein sequence ID" value="KAK4244138.1"/>
    <property type="molecule type" value="Genomic_DNA"/>
</dbReference>
<feature type="region of interest" description="Disordered" evidence="1">
    <location>
        <begin position="700"/>
        <end position="786"/>
    </location>
</feature>
<proteinExistence type="predicted"/>
<organism evidence="3 4">
    <name type="scientific">Corynascus novoguineensis</name>
    <dbReference type="NCBI Taxonomy" id="1126955"/>
    <lineage>
        <taxon>Eukaryota</taxon>
        <taxon>Fungi</taxon>
        <taxon>Dikarya</taxon>
        <taxon>Ascomycota</taxon>
        <taxon>Pezizomycotina</taxon>
        <taxon>Sordariomycetes</taxon>
        <taxon>Sordariomycetidae</taxon>
        <taxon>Sordariales</taxon>
        <taxon>Chaetomiaceae</taxon>
        <taxon>Corynascus</taxon>
    </lineage>
</organism>
<feature type="compositionally biased region" description="Acidic residues" evidence="1">
    <location>
        <begin position="758"/>
        <end position="775"/>
    </location>
</feature>
<feature type="compositionally biased region" description="Basic residues" evidence="1">
    <location>
        <begin position="703"/>
        <end position="715"/>
    </location>
</feature>
<dbReference type="Gene3D" id="3.40.50.200">
    <property type="entry name" value="Peptidase S8/S53 domain"/>
    <property type="match status" value="1"/>
</dbReference>
<evidence type="ECO:0000259" key="2">
    <source>
        <dbReference type="Pfam" id="PF00082"/>
    </source>
</evidence>